<organism evidence="2 3">
    <name type="scientific">Rhodoglobus aureus</name>
    <dbReference type="NCBI Taxonomy" id="191497"/>
    <lineage>
        <taxon>Bacteria</taxon>
        <taxon>Bacillati</taxon>
        <taxon>Actinomycetota</taxon>
        <taxon>Actinomycetes</taxon>
        <taxon>Micrococcales</taxon>
        <taxon>Microbacteriaceae</taxon>
        <taxon>Rhodoglobus</taxon>
    </lineage>
</organism>
<protein>
    <submittedName>
        <fullName evidence="2">Uncharacterized protein</fullName>
    </submittedName>
</protein>
<feature type="transmembrane region" description="Helical" evidence="1">
    <location>
        <begin position="20"/>
        <end position="38"/>
    </location>
</feature>
<keyword evidence="3" id="KW-1185">Reference proteome</keyword>
<evidence type="ECO:0000313" key="2">
    <source>
        <dbReference type="EMBL" id="GAA1216470.1"/>
    </source>
</evidence>
<gene>
    <name evidence="2" type="ORF">GCM10009655_14710</name>
</gene>
<keyword evidence="1" id="KW-1133">Transmembrane helix</keyword>
<keyword evidence="1" id="KW-0472">Membrane</keyword>
<comment type="caution">
    <text evidence="2">The sequence shown here is derived from an EMBL/GenBank/DDBJ whole genome shotgun (WGS) entry which is preliminary data.</text>
</comment>
<sequence>MVMDGLALAAGAPIPATNAQAFLFLGMIFLFAATYAWTQRETFASKRREGFEKLGWTWFARQMPDRRWHRIAVVFAVIWGALGVLVLAAGVVFVFLGV</sequence>
<dbReference type="Proteomes" id="UP001500943">
    <property type="component" value="Unassembled WGS sequence"/>
</dbReference>
<evidence type="ECO:0000256" key="1">
    <source>
        <dbReference type="SAM" id="Phobius"/>
    </source>
</evidence>
<dbReference type="EMBL" id="BAAAKW010000027">
    <property type="protein sequence ID" value="GAA1216470.1"/>
    <property type="molecule type" value="Genomic_DNA"/>
</dbReference>
<accession>A0ABP4G7L5</accession>
<evidence type="ECO:0000313" key="3">
    <source>
        <dbReference type="Proteomes" id="UP001500943"/>
    </source>
</evidence>
<name>A0ABP4G7L5_9MICO</name>
<reference evidence="3" key="1">
    <citation type="journal article" date="2019" name="Int. J. Syst. Evol. Microbiol.">
        <title>The Global Catalogue of Microorganisms (GCM) 10K type strain sequencing project: providing services to taxonomists for standard genome sequencing and annotation.</title>
        <authorList>
            <consortium name="The Broad Institute Genomics Platform"/>
            <consortium name="The Broad Institute Genome Sequencing Center for Infectious Disease"/>
            <person name="Wu L."/>
            <person name="Ma J."/>
        </authorList>
    </citation>
    <scope>NUCLEOTIDE SEQUENCE [LARGE SCALE GENOMIC DNA]</scope>
    <source>
        <strain evidence="3">JCM 12762</strain>
    </source>
</reference>
<proteinExistence type="predicted"/>
<feature type="transmembrane region" description="Helical" evidence="1">
    <location>
        <begin position="71"/>
        <end position="96"/>
    </location>
</feature>
<keyword evidence="1" id="KW-0812">Transmembrane</keyword>